<keyword evidence="3" id="KW-1185">Reference proteome</keyword>
<feature type="domain" description="DUF1918" evidence="1">
    <location>
        <begin position="2"/>
        <end position="58"/>
    </location>
</feature>
<dbReference type="PATRIC" id="fig|1502723.3.peg.2879"/>
<dbReference type="EMBL" id="JYFN01000026">
    <property type="protein sequence ID" value="KJE22181.1"/>
    <property type="molecule type" value="Genomic_DNA"/>
</dbReference>
<dbReference type="SUPFAM" id="SSF50118">
    <property type="entry name" value="Cell growth inhibitor/plasmid maintenance toxic component"/>
    <property type="match status" value="1"/>
</dbReference>
<evidence type="ECO:0000259" key="1">
    <source>
        <dbReference type="Pfam" id="PF08940"/>
    </source>
</evidence>
<reference evidence="3" key="1">
    <citation type="submission" date="2015-02" db="EMBL/GenBank/DDBJ databases">
        <title>Draft Genome of Frankia sp. CpI1-S.</title>
        <authorList>
            <person name="Oshone R.T."/>
            <person name="Ngom M."/>
            <person name="Ghodhbane-Gtari F."/>
            <person name="Gtari M."/>
            <person name="Morris K."/>
            <person name="Thomas K."/>
            <person name="Sen A."/>
            <person name="Tisa L.S."/>
        </authorList>
    </citation>
    <scope>NUCLEOTIDE SEQUENCE [LARGE SCALE GENOMIC DNA]</scope>
    <source>
        <strain evidence="3">CpI1-S</strain>
    </source>
</reference>
<sequence length="69" mass="7517">MMSASVGDRFVVHGRTVGSPERHGVVIEIRGADGGPPYVVRWDDGHEGLFFPSCDSLVELHVARETARV</sequence>
<dbReference type="AlphaFoldDB" id="A0A0D8BD99"/>
<gene>
    <name evidence="2" type="ORF">FF36_03443</name>
</gene>
<reference evidence="2 3" key="2">
    <citation type="journal article" date="2016" name="Genome Announc.">
        <title>Permanent Draft Genome Sequences for Two Variants of Frankia sp. Strain CpI1, the First Frankia Strain Isolated from Root Nodules of Comptonia peregrina.</title>
        <authorList>
            <person name="Oshone R."/>
            <person name="Hurst S.G.IV."/>
            <person name="Abebe-Akele F."/>
            <person name="Simpson S."/>
            <person name="Morris K."/>
            <person name="Thomas W.K."/>
            <person name="Tisa L.S."/>
        </authorList>
    </citation>
    <scope>NUCLEOTIDE SEQUENCE [LARGE SCALE GENOMIC DNA]</scope>
    <source>
        <strain evidence="3">CpI1-S</strain>
    </source>
</reference>
<evidence type="ECO:0000313" key="2">
    <source>
        <dbReference type="EMBL" id="KJE22181.1"/>
    </source>
</evidence>
<proteinExistence type="predicted"/>
<dbReference type="InterPro" id="IPR015035">
    <property type="entry name" value="DUF1918"/>
</dbReference>
<dbReference type="Proteomes" id="UP000032545">
    <property type="component" value="Unassembled WGS sequence"/>
</dbReference>
<organism evidence="2 3">
    <name type="scientific">Frankia torreyi</name>
    <dbReference type="NCBI Taxonomy" id="1856"/>
    <lineage>
        <taxon>Bacteria</taxon>
        <taxon>Bacillati</taxon>
        <taxon>Actinomycetota</taxon>
        <taxon>Actinomycetes</taxon>
        <taxon>Frankiales</taxon>
        <taxon>Frankiaceae</taxon>
        <taxon>Frankia</taxon>
    </lineage>
</organism>
<name>A0A0D8BD99_9ACTN</name>
<accession>A0A0D8BD99</accession>
<dbReference type="Pfam" id="PF08940">
    <property type="entry name" value="DUF1918"/>
    <property type="match status" value="1"/>
</dbReference>
<protein>
    <recommendedName>
        <fullName evidence="1">DUF1918 domain-containing protein</fullName>
    </recommendedName>
</protein>
<dbReference type="Gene3D" id="2.30.30.440">
    <property type="entry name" value="Domain of unknown function DUF1918"/>
    <property type="match status" value="1"/>
</dbReference>
<evidence type="ECO:0000313" key="3">
    <source>
        <dbReference type="Proteomes" id="UP000032545"/>
    </source>
</evidence>
<comment type="caution">
    <text evidence="2">The sequence shown here is derived from an EMBL/GenBank/DDBJ whole genome shotgun (WGS) entry which is preliminary data.</text>
</comment>